<evidence type="ECO:0000313" key="2">
    <source>
        <dbReference type="EMBL" id="PNX91479.1"/>
    </source>
</evidence>
<reference evidence="2 3" key="2">
    <citation type="journal article" date="2017" name="Front. Plant Sci.">
        <title>Gene Classification and Mining of Molecular Markers Useful in Red Clover (Trifolium pratense) Breeding.</title>
        <authorList>
            <person name="Istvanek J."/>
            <person name="Dluhosova J."/>
            <person name="Dluhos P."/>
            <person name="Patkova L."/>
            <person name="Nedelnik J."/>
            <person name="Repkova J."/>
        </authorList>
    </citation>
    <scope>NUCLEOTIDE SEQUENCE [LARGE SCALE GENOMIC DNA]</scope>
    <source>
        <strain evidence="3">cv. Tatra</strain>
        <tissue evidence="2">Young leaves</tissue>
    </source>
</reference>
<gene>
    <name evidence="2" type="ORF">L195_g047610</name>
</gene>
<dbReference type="AlphaFoldDB" id="A0A2K3ML90"/>
<accession>A0A2K3ML90</accession>
<dbReference type="EMBL" id="ASHM01066395">
    <property type="protein sequence ID" value="PNX91479.1"/>
    <property type="molecule type" value="Genomic_DNA"/>
</dbReference>
<feature type="non-terminal residue" evidence="2">
    <location>
        <position position="179"/>
    </location>
</feature>
<evidence type="ECO:0000256" key="1">
    <source>
        <dbReference type="SAM" id="MobiDB-lite"/>
    </source>
</evidence>
<proteinExistence type="predicted"/>
<protein>
    <submittedName>
        <fullName evidence="2">Uncharacterized protein</fullName>
    </submittedName>
</protein>
<reference evidence="2 3" key="1">
    <citation type="journal article" date="2014" name="Am. J. Bot.">
        <title>Genome assembly and annotation for red clover (Trifolium pratense; Fabaceae).</title>
        <authorList>
            <person name="Istvanek J."/>
            <person name="Jaros M."/>
            <person name="Krenek A."/>
            <person name="Repkova J."/>
        </authorList>
    </citation>
    <scope>NUCLEOTIDE SEQUENCE [LARGE SCALE GENOMIC DNA]</scope>
    <source>
        <strain evidence="3">cv. Tatra</strain>
        <tissue evidence="2">Young leaves</tissue>
    </source>
</reference>
<feature type="region of interest" description="Disordered" evidence="1">
    <location>
        <begin position="138"/>
        <end position="179"/>
    </location>
</feature>
<feature type="compositionally biased region" description="Low complexity" evidence="1">
    <location>
        <begin position="147"/>
        <end position="164"/>
    </location>
</feature>
<name>A0A2K3ML90_TRIPR</name>
<organism evidence="2 3">
    <name type="scientific">Trifolium pratense</name>
    <name type="common">Red clover</name>
    <dbReference type="NCBI Taxonomy" id="57577"/>
    <lineage>
        <taxon>Eukaryota</taxon>
        <taxon>Viridiplantae</taxon>
        <taxon>Streptophyta</taxon>
        <taxon>Embryophyta</taxon>
        <taxon>Tracheophyta</taxon>
        <taxon>Spermatophyta</taxon>
        <taxon>Magnoliopsida</taxon>
        <taxon>eudicotyledons</taxon>
        <taxon>Gunneridae</taxon>
        <taxon>Pentapetalae</taxon>
        <taxon>rosids</taxon>
        <taxon>fabids</taxon>
        <taxon>Fabales</taxon>
        <taxon>Fabaceae</taxon>
        <taxon>Papilionoideae</taxon>
        <taxon>50 kb inversion clade</taxon>
        <taxon>NPAAA clade</taxon>
        <taxon>Hologalegina</taxon>
        <taxon>IRL clade</taxon>
        <taxon>Trifolieae</taxon>
        <taxon>Trifolium</taxon>
    </lineage>
</organism>
<dbReference type="Proteomes" id="UP000236291">
    <property type="component" value="Unassembled WGS sequence"/>
</dbReference>
<evidence type="ECO:0000313" key="3">
    <source>
        <dbReference type="Proteomes" id="UP000236291"/>
    </source>
</evidence>
<comment type="caution">
    <text evidence="2">The sequence shown here is derived from an EMBL/GenBank/DDBJ whole genome shotgun (WGS) entry which is preliminary data.</text>
</comment>
<sequence>MTTKGWGNFVRRGHRIDELGQKVLDEQGRPIDEDFARFPFYWRKKHYSMSTKEFVFTLGEVSAEDRADYRKLKEFVEGLPPYLLSDPEGEPLFGADGQRLTKIKLIATQELIICDTPDKLSTFWSTMTSASAALRQARAAKNKREASSAATTSSAPQSPTASAADRSKRMRLVGDEDTS</sequence>